<evidence type="ECO:0000256" key="5">
    <source>
        <dbReference type="ARBA" id="ARBA00022989"/>
    </source>
</evidence>
<dbReference type="PROSITE" id="PS50259">
    <property type="entry name" value="G_PROTEIN_RECEP_F3_4"/>
    <property type="match status" value="1"/>
</dbReference>
<evidence type="ECO:0000256" key="9">
    <source>
        <dbReference type="ARBA" id="ARBA00023180"/>
    </source>
</evidence>
<keyword evidence="4" id="KW-0732">Signal</keyword>
<evidence type="ECO:0000256" key="6">
    <source>
        <dbReference type="ARBA" id="ARBA00023040"/>
    </source>
</evidence>
<keyword evidence="5 11" id="KW-1133">Transmembrane helix</keyword>
<evidence type="ECO:0000256" key="4">
    <source>
        <dbReference type="ARBA" id="ARBA00022729"/>
    </source>
</evidence>
<dbReference type="InterPro" id="IPR000068">
    <property type="entry name" value="GPCR_3_Ca_sens_rcpt-rel"/>
</dbReference>
<keyword evidence="8" id="KW-0675">Receptor</keyword>
<protein>
    <recommendedName>
        <fullName evidence="12">G-protein coupled receptors family 3 profile domain-containing protein</fullName>
    </recommendedName>
</protein>
<dbReference type="InterPro" id="IPR000337">
    <property type="entry name" value="GPCR_3"/>
</dbReference>
<feature type="transmembrane region" description="Helical" evidence="11">
    <location>
        <begin position="237"/>
        <end position="256"/>
    </location>
</feature>
<accession>A0A8C5GY36</accession>
<evidence type="ECO:0000256" key="1">
    <source>
        <dbReference type="ARBA" id="ARBA00004651"/>
    </source>
</evidence>
<dbReference type="PRINTS" id="PR00248">
    <property type="entry name" value="GPCRMGR"/>
</dbReference>
<evidence type="ECO:0000256" key="7">
    <source>
        <dbReference type="ARBA" id="ARBA00023136"/>
    </source>
</evidence>
<keyword evidence="14" id="KW-1185">Reference proteome</keyword>
<evidence type="ECO:0000256" key="11">
    <source>
        <dbReference type="SAM" id="Phobius"/>
    </source>
</evidence>
<evidence type="ECO:0000313" key="14">
    <source>
        <dbReference type="Proteomes" id="UP000694680"/>
    </source>
</evidence>
<dbReference type="InterPro" id="IPR028082">
    <property type="entry name" value="Peripla_BP_I"/>
</dbReference>
<feature type="transmembrane region" description="Helical" evidence="11">
    <location>
        <begin position="268"/>
        <end position="293"/>
    </location>
</feature>
<feature type="transmembrane region" description="Helical" evidence="11">
    <location>
        <begin position="364"/>
        <end position="381"/>
    </location>
</feature>
<dbReference type="Pfam" id="PF01094">
    <property type="entry name" value="ANF_receptor"/>
    <property type="match status" value="1"/>
</dbReference>
<dbReference type="FunFam" id="2.10.50.30:FF:000004">
    <property type="entry name" value="Taste receptor type 1 member 3-like protein"/>
    <property type="match status" value="1"/>
</dbReference>
<dbReference type="PROSITE" id="PS00980">
    <property type="entry name" value="G_PROTEIN_RECEP_F3_2"/>
    <property type="match status" value="1"/>
</dbReference>
<name>A0A8C5GY36_GOUWI</name>
<dbReference type="AlphaFoldDB" id="A0A8C5GY36"/>
<dbReference type="InterPro" id="IPR038550">
    <property type="entry name" value="GPCR_3_9-Cys_sf"/>
</dbReference>
<dbReference type="Gene3D" id="2.10.50.30">
    <property type="entry name" value="GPCR, family 3, nine cysteines domain"/>
    <property type="match status" value="1"/>
</dbReference>
<feature type="transmembrane region" description="Helical" evidence="11">
    <location>
        <begin position="199"/>
        <end position="225"/>
    </location>
</feature>
<keyword evidence="7 11" id="KW-0472">Membrane</keyword>
<reference evidence="13" key="1">
    <citation type="submission" date="2020-06" db="EMBL/GenBank/DDBJ databases">
        <authorList>
            <consortium name="Wellcome Sanger Institute Data Sharing"/>
        </authorList>
    </citation>
    <scope>NUCLEOTIDE SEQUENCE [LARGE SCALE GENOMIC DNA]</scope>
</reference>
<sequence length="472" mass="53078">AGTPVWIATDTWSLNKNLRKLKGIQTIGTVLGVAQPVIQIPGFQNFIHSTGSHMICKDAKGNCLCNQAGNYSNLTPEDIISSDPTYSFPVYAAVYAIAHALHNVLQCEGGKCNDIYSEADWEPVPVSLCSQECNVGYAKKQDGIHKCCFTCQICRTGTFINITEDPYTCKACSDTEWSPEGSTRCNLRLVEYVPFTDPAALGLMVIVGLLVVLTLAVCVLFAFHYNTPVVRSAGGPMCFLILGCLSLSSISVFFYFGKPSVAFCIFRFLPFLLFYTVCVSCFVVRSFQIVCIFKIAAKFPKLQSWWVKYHGQWVVISVAFVIQALVLLIGYSSDPPKPYYDTFWYPDKIILNCDINLKATSTSVIFLLTLCILCFIFSYMGKDLPKNYNEAKSITFCLMLLILTWVIFATEYMLYHGRHILTLNALAVLCSLYSFLLWYFLPKCYIIMFQPEKNTQQHFQGLIQSYTKTISQ</sequence>
<dbReference type="CDD" id="cd15287">
    <property type="entry name" value="7tmC_TAS1R2a-like"/>
    <property type="match status" value="1"/>
</dbReference>
<proteinExistence type="predicted"/>
<organism evidence="13 14">
    <name type="scientific">Gouania willdenowi</name>
    <name type="common">Blunt-snouted clingfish</name>
    <name type="synonym">Lepadogaster willdenowi</name>
    <dbReference type="NCBI Taxonomy" id="441366"/>
    <lineage>
        <taxon>Eukaryota</taxon>
        <taxon>Metazoa</taxon>
        <taxon>Chordata</taxon>
        <taxon>Craniata</taxon>
        <taxon>Vertebrata</taxon>
        <taxon>Euteleostomi</taxon>
        <taxon>Actinopterygii</taxon>
        <taxon>Neopterygii</taxon>
        <taxon>Teleostei</taxon>
        <taxon>Neoteleostei</taxon>
        <taxon>Acanthomorphata</taxon>
        <taxon>Ovalentaria</taxon>
        <taxon>Blenniimorphae</taxon>
        <taxon>Blenniiformes</taxon>
        <taxon>Gobiesocoidei</taxon>
        <taxon>Gobiesocidae</taxon>
        <taxon>Gobiesocinae</taxon>
        <taxon>Gouania</taxon>
    </lineage>
</organism>
<feature type="transmembrane region" description="Helical" evidence="11">
    <location>
        <begin position="313"/>
        <end position="331"/>
    </location>
</feature>
<dbReference type="Ensembl" id="ENSGWIT00000040488.1">
    <property type="protein sequence ID" value="ENSGWIP00000037179.1"/>
    <property type="gene ID" value="ENSGWIG00000019048.1"/>
</dbReference>
<feature type="domain" description="G-protein coupled receptors family 3 profile" evidence="12">
    <location>
        <begin position="199"/>
        <end position="463"/>
    </location>
</feature>
<evidence type="ECO:0000256" key="2">
    <source>
        <dbReference type="ARBA" id="ARBA00022475"/>
    </source>
</evidence>
<dbReference type="PANTHER" id="PTHR24061:SF441">
    <property type="entry name" value="TASTE RECEPTOR TYPE 1 MEMBER 2B-RELATED"/>
    <property type="match status" value="1"/>
</dbReference>
<keyword evidence="2" id="KW-1003">Cell membrane</keyword>
<feature type="transmembrane region" description="Helical" evidence="11">
    <location>
        <begin position="393"/>
        <end position="415"/>
    </location>
</feature>
<dbReference type="InterPro" id="IPR011500">
    <property type="entry name" value="GPCR_3_9-Cys_dom"/>
</dbReference>
<evidence type="ECO:0000313" key="13">
    <source>
        <dbReference type="Ensembl" id="ENSGWIP00000037179.1"/>
    </source>
</evidence>
<evidence type="ECO:0000256" key="8">
    <source>
        <dbReference type="ARBA" id="ARBA00023170"/>
    </source>
</evidence>
<dbReference type="InterPro" id="IPR017979">
    <property type="entry name" value="GPCR_3_CS"/>
</dbReference>
<keyword evidence="10" id="KW-0807">Transducer</keyword>
<dbReference type="InterPro" id="IPR001828">
    <property type="entry name" value="ANF_lig-bd_rcpt"/>
</dbReference>
<evidence type="ECO:0000259" key="12">
    <source>
        <dbReference type="PROSITE" id="PS50259"/>
    </source>
</evidence>
<dbReference type="Pfam" id="PF00003">
    <property type="entry name" value="7tm_3"/>
    <property type="match status" value="1"/>
</dbReference>
<dbReference type="Proteomes" id="UP000694680">
    <property type="component" value="Chromosome 7"/>
</dbReference>
<dbReference type="SUPFAM" id="SSF53822">
    <property type="entry name" value="Periplasmic binding protein-like I"/>
    <property type="match status" value="1"/>
</dbReference>
<keyword evidence="3 11" id="KW-0812">Transmembrane</keyword>
<keyword evidence="6" id="KW-0297">G-protein coupled receptor</keyword>
<evidence type="ECO:0000256" key="3">
    <source>
        <dbReference type="ARBA" id="ARBA00022692"/>
    </source>
</evidence>
<dbReference type="Pfam" id="PF07562">
    <property type="entry name" value="NCD3G"/>
    <property type="match status" value="1"/>
</dbReference>
<dbReference type="GO" id="GO:0005886">
    <property type="term" value="C:plasma membrane"/>
    <property type="evidence" value="ECO:0007669"/>
    <property type="project" value="UniProtKB-SubCell"/>
</dbReference>
<dbReference type="PANTHER" id="PTHR24061">
    <property type="entry name" value="CALCIUM-SENSING RECEPTOR-RELATED"/>
    <property type="match status" value="1"/>
</dbReference>
<evidence type="ECO:0000256" key="10">
    <source>
        <dbReference type="ARBA" id="ARBA00023224"/>
    </source>
</evidence>
<comment type="subcellular location">
    <subcellularLocation>
        <location evidence="1">Cell membrane</location>
        <topology evidence="1">Multi-pass membrane protein</topology>
    </subcellularLocation>
</comment>
<keyword evidence="9" id="KW-0325">Glycoprotein</keyword>
<dbReference type="Gene3D" id="3.40.50.2300">
    <property type="match status" value="2"/>
</dbReference>
<reference evidence="13" key="3">
    <citation type="submission" date="2025-09" db="UniProtKB">
        <authorList>
            <consortium name="Ensembl"/>
        </authorList>
    </citation>
    <scope>IDENTIFICATION</scope>
</reference>
<feature type="transmembrane region" description="Helical" evidence="11">
    <location>
        <begin position="421"/>
        <end position="441"/>
    </location>
</feature>
<dbReference type="GO" id="GO:0004930">
    <property type="term" value="F:G protein-coupled receptor activity"/>
    <property type="evidence" value="ECO:0007669"/>
    <property type="project" value="UniProtKB-KW"/>
</dbReference>
<dbReference type="InterPro" id="IPR017978">
    <property type="entry name" value="GPCR_3_C"/>
</dbReference>
<reference evidence="13" key="2">
    <citation type="submission" date="2025-08" db="UniProtKB">
        <authorList>
            <consortium name="Ensembl"/>
        </authorList>
    </citation>
    <scope>IDENTIFICATION</scope>
</reference>